<evidence type="ECO:0000313" key="2">
    <source>
        <dbReference type="EMBL" id="TDR30233.1"/>
    </source>
</evidence>
<evidence type="ECO:0000256" key="1">
    <source>
        <dbReference type="SAM" id="MobiDB-lite"/>
    </source>
</evidence>
<dbReference type="RefSeq" id="WP_162845230.1">
    <property type="nucleotide sequence ID" value="NZ_SNZE01000024.1"/>
</dbReference>
<sequence length="165" mass="18437">MTQTTTAQYFDMTTRVVGYFNRLRVVQGKGKKQPEYLALDFSALNGDADAPEYRRFNLVVKGTKAKELIQQLIQEFGDSKDTKIFGSVEIGDFHADYWIANKGTPEEEIKPVLKGRLLKVHTIKVDGQQYYDAKTESQITPAASTEDVPSDSTSESETDSETEAA</sequence>
<dbReference type="Pfam" id="PF12101">
    <property type="entry name" value="DUF3577"/>
    <property type="match status" value="1"/>
</dbReference>
<feature type="compositionally biased region" description="Low complexity" evidence="1">
    <location>
        <begin position="144"/>
        <end position="153"/>
    </location>
</feature>
<dbReference type="Proteomes" id="UP000294480">
    <property type="component" value="Unassembled WGS sequence"/>
</dbReference>
<dbReference type="InterPro" id="IPR021960">
    <property type="entry name" value="DUF3577"/>
</dbReference>
<proteinExistence type="predicted"/>
<feature type="region of interest" description="Disordered" evidence="1">
    <location>
        <begin position="134"/>
        <end position="165"/>
    </location>
</feature>
<organism evidence="2 3">
    <name type="scientific">Hydromonas duriensis</name>
    <dbReference type="NCBI Taxonomy" id="1527608"/>
    <lineage>
        <taxon>Bacteria</taxon>
        <taxon>Pseudomonadati</taxon>
        <taxon>Pseudomonadota</taxon>
        <taxon>Betaproteobacteria</taxon>
        <taxon>Burkholderiales</taxon>
        <taxon>Burkholderiaceae</taxon>
        <taxon>Hydromonas</taxon>
    </lineage>
</organism>
<dbReference type="EMBL" id="SNZE01000024">
    <property type="protein sequence ID" value="TDR30233.1"/>
    <property type="molecule type" value="Genomic_DNA"/>
</dbReference>
<protein>
    <submittedName>
        <fullName evidence="2">Uncharacterized protein DUF3577</fullName>
    </submittedName>
</protein>
<evidence type="ECO:0000313" key="3">
    <source>
        <dbReference type="Proteomes" id="UP000294480"/>
    </source>
</evidence>
<accession>A0A4R6Y567</accession>
<keyword evidence="3" id="KW-1185">Reference proteome</keyword>
<name>A0A4R6Y567_9BURK</name>
<feature type="compositionally biased region" description="Acidic residues" evidence="1">
    <location>
        <begin position="154"/>
        <end position="165"/>
    </location>
</feature>
<dbReference type="AlphaFoldDB" id="A0A4R6Y567"/>
<comment type="caution">
    <text evidence="2">The sequence shown here is derived from an EMBL/GenBank/DDBJ whole genome shotgun (WGS) entry which is preliminary data.</text>
</comment>
<gene>
    <name evidence="2" type="ORF">DFR44_1249</name>
</gene>
<reference evidence="2 3" key="1">
    <citation type="submission" date="2019-03" db="EMBL/GenBank/DDBJ databases">
        <title>Genomic Encyclopedia of Type Strains, Phase IV (KMG-IV): sequencing the most valuable type-strain genomes for metagenomic binning, comparative biology and taxonomic classification.</title>
        <authorList>
            <person name="Goeker M."/>
        </authorList>
    </citation>
    <scope>NUCLEOTIDE SEQUENCE [LARGE SCALE GENOMIC DNA]</scope>
    <source>
        <strain evidence="2 3">DSM 102852</strain>
    </source>
</reference>